<gene>
    <name evidence="2" type="ORF">Bca52824_072927</name>
</gene>
<evidence type="ECO:0000256" key="1">
    <source>
        <dbReference type="SAM" id="MobiDB-lite"/>
    </source>
</evidence>
<dbReference type="Proteomes" id="UP000886595">
    <property type="component" value="Unassembled WGS sequence"/>
</dbReference>
<name>A0A8X7QD26_BRACI</name>
<dbReference type="AlphaFoldDB" id="A0A8X7QD26"/>
<dbReference type="EMBL" id="JAAMPC010000014">
    <property type="protein sequence ID" value="KAG2265848.1"/>
    <property type="molecule type" value="Genomic_DNA"/>
</dbReference>
<evidence type="ECO:0000313" key="3">
    <source>
        <dbReference type="Proteomes" id="UP000886595"/>
    </source>
</evidence>
<feature type="compositionally biased region" description="Basic and acidic residues" evidence="1">
    <location>
        <begin position="73"/>
        <end position="82"/>
    </location>
</feature>
<organism evidence="2 3">
    <name type="scientific">Brassica carinata</name>
    <name type="common">Ethiopian mustard</name>
    <name type="synonym">Abyssinian cabbage</name>
    <dbReference type="NCBI Taxonomy" id="52824"/>
    <lineage>
        <taxon>Eukaryota</taxon>
        <taxon>Viridiplantae</taxon>
        <taxon>Streptophyta</taxon>
        <taxon>Embryophyta</taxon>
        <taxon>Tracheophyta</taxon>
        <taxon>Spermatophyta</taxon>
        <taxon>Magnoliopsida</taxon>
        <taxon>eudicotyledons</taxon>
        <taxon>Gunneridae</taxon>
        <taxon>Pentapetalae</taxon>
        <taxon>rosids</taxon>
        <taxon>malvids</taxon>
        <taxon>Brassicales</taxon>
        <taxon>Brassicaceae</taxon>
        <taxon>Brassiceae</taxon>
        <taxon>Brassica</taxon>
    </lineage>
</organism>
<protein>
    <submittedName>
        <fullName evidence="2">Uncharacterized protein</fullName>
    </submittedName>
</protein>
<comment type="caution">
    <text evidence="2">The sequence shown here is derived from an EMBL/GenBank/DDBJ whole genome shotgun (WGS) entry which is preliminary data.</text>
</comment>
<evidence type="ECO:0000313" key="2">
    <source>
        <dbReference type="EMBL" id="KAG2265848.1"/>
    </source>
</evidence>
<sequence length="128" mass="14669">MFLKYILFRKSGESQAITLSETGHNKLDKKFVSHKWLQYEQKNPGELFESTEAPLLLHDSECNETASTPSSKRKSEENKEVPDITSTSKRSALKCLRRRGSDQEVEDGCVFSSFSLFLSFSKCFFPLF</sequence>
<feature type="region of interest" description="Disordered" evidence="1">
    <location>
        <begin position="62"/>
        <end position="89"/>
    </location>
</feature>
<accession>A0A8X7QD26</accession>
<proteinExistence type="predicted"/>
<reference evidence="2 3" key="1">
    <citation type="submission" date="2020-02" db="EMBL/GenBank/DDBJ databases">
        <authorList>
            <person name="Ma Q."/>
            <person name="Huang Y."/>
            <person name="Song X."/>
            <person name="Pei D."/>
        </authorList>
    </citation>
    <scope>NUCLEOTIDE SEQUENCE [LARGE SCALE GENOMIC DNA]</scope>
    <source>
        <strain evidence="2">Sxm20200214</strain>
        <tissue evidence="2">Leaf</tissue>
    </source>
</reference>
<keyword evidence="3" id="KW-1185">Reference proteome</keyword>